<dbReference type="STRING" id="260086.SAMN05216207_102578"/>
<dbReference type="InterPro" id="IPR000073">
    <property type="entry name" value="AB_hydrolase_1"/>
</dbReference>
<evidence type="ECO:0000313" key="3">
    <source>
        <dbReference type="Proteomes" id="UP000199614"/>
    </source>
</evidence>
<dbReference type="PANTHER" id="PTHR37017:SF11">
    <property type="entry name" value="ESTERASE_LIPASE_THIOESTERASE DOMAIN-CONTAINING PROTEIN"/>
    <property type="match status" value="1"/>
</dbReference>
<dbReference type="SUPFAM" id="SSF53474">
    <property type="entry name" value="alpha/beta-Hydrolases"/>
    <property type="match status" value="1"/>
</dbReference>
<organism evidence="2 3">
    <name type="scientific">Pseudonocardia ammonioxydans</name>
    <dbReference type="NCBI Taxonomy" id="260086"/>
    <lineage>
        <taxon>Bacteria</taxon>
        <taxon>Bacillati</taxon>
        <taxon>Actinomycetota</taxon>
        <taxon>Actinomycetes</taxon>
        <taxon>Pseudonocardiales</taxon>
        <taxon>Pseudonocardiaceae</taxon>
        <taxon>Pseudonocardia</taxon>
    </lineage>
</organism>
<evidence type="ECO:0000313" key="2">
    <source>
        <dbReference type="EMBL" id="SFN95624.1"/>
    </source>
</evidence>
<evidence type="ECO:0000259" key="1">
    <source>
        <dbReference type="Pfam" id="PF12697"/>
    </source>
</evidence>
<dbReference type="EMBL" id="FOUY01000025">
    <property type="protein sequence ID" value="SFN95624.1"/>
    <property type="molecule type" value="Genomic_DNA"/>
</dbReference>
<name>A0A1I5D8N8_PSUAM</name>
<gene>
    <name evidence="2" type="ORF">SAMN05216207_102578</name>
</gene>
<sequence length="299" mass="31620">MDITAPAPGMISIVSTAEPTVVLVHGASCNSASWGPAVRELALRGVRALAVDLPGHGFGARIPRGLLGTRDPELLASERSGIAGVGTSDDLASVAAVLRRAKEHGPVVLVGASRGGATLNAVGNAHPELVDRLVYISAHCPVSAGVGEYHASPENAESLLHRTAGLLLADPGLVGALRFDWGTADAELLDVLQEALLADGTRDELLTYLHAQDPDESIVIEDELIRANPDTWGRIPRHYVRLPADRAMPLALQDRYIAEADALTPDNRFVVHDLDATHIGVQIHPEPIAELLQRVITTG</sequence>
<protein>
    <submittedName>
        <fullName evidence="2">Alpha/beta hydrolase family protein</fullName>
    </submittedName>
</protein>
<dbReference type="PANTHER" id="PTHR37017">
    <property type="entry name" value="AB HYDROLASE-1 DOMAIN-CONTAINING PROTEIN-RELATED"/>
    <property type="match status" value="1"/>
</dbReference>
<dbReference type="GO" id="GO:0016787">
    <property type="term" value="F:hydrolase activity"/>
    <property type="evidence" value="ECO:0007669"/>
    <property type="project" value="UniProtKB-KW"/>
</dbReference>
<feature type="domain" description="AB hydrolase-1" evidence="1">
    <location>
        <begin position="21"/>
        <end position="290"/>
    </location>
</feature>
<accession>A0A1I5D8N8</accession>
<dbReference type="InterPro" id="IPR029058">
    <property type="entry name" value="AB_hydrolase_fold"/>
</dbReference>
<keyword evidence="3" id="KW-1185">Reference proteome</keyword>
<dbReference type="InterPro" id="IPR052897">
    <property type="entry name" value="Sec-Metab_Biosynth_Hydrolase"/>
</dbReference>
<keyword evidence="2" id="KW-0378">Hydrolase</keyword>
<proteinExistence type="predicted"/>
<reference evidence="2 3" key="1">
    <citation type="submission" date="2016-10" db="EMBL/GenBank/DDBJ databases">
        <authorList>
            <person name="de Groot N.N."/>
        </authorList>
    </citation>
    <scope>NUCLEOTIDE SEQUENCE [LARGE SCALE GENOMIC DNA]</scope>
    <source>
        <strain evidence="2 3">CGMCC 4.1877</strain>
    </source>
</reference>
<dbReference type="Proteomes" id="UP000199614">
    <property type="component" value="Unassembled WGS sequence"/>
</dbReference>
<dbReference type="AlphaFoldDB" id="A0A1I5D8N8"/>
<dbReference type="Gene3D" id="3.40.50.1820">
    <property type="entry name" value="alpha/beta hydrolase"/>
    <property type="match status" value="1"/>
</dbReference>
<dbReference type="Pfam" id="PF12697">
    <property type="entry name" value="Abhydrolase_6"/>
    <property type="match status" value="1"/>
</dbReference>